<evidence type="ECO:0000313" key="3">
    <source>
        <dbReference type="Proteomes" id="UP000076738"/>
    </source>
</evidence>
<reference evidence="2 3" key="1">
    <citation type="journal article" date="2016" name="Mol. Biol. Evol.">
        <title>Comparative Genomics of Early-Diverging Mushroom-Forming Fungi Provides Insights into the Origins of Lignocellulose Decay Capabilities.</title>
        <authorList>
            <person name="Nagy L.G."/>
            <person name="Riley R."/>
            <person name="Tritt A."/>
            <person name="Adam C."/>
            <person name="Daum C."/>
            <person name="Floudas D."/>
            <person name="Sun H."/>
            <person name="Yadav J.S."/>
            <person name="Pangilinan J."/>
            <person name="Larsson K.H."/>
            <person name="Matsuura K."/>
            <person name="Barry K."/>
            <person name="Labutti K."/>
            <person name="Kuo R."/>
            <person name="Ohm R.A."/>
            <person name="Bhattacharya S.S."/>
            <person name="Shirouzu T."/>
            <person name="Yoshinaga Y."/>
            <person name="Martin F.M."/>
            <person name="Grigoriev I.V."/>
            <person name="Hibbett D.S."/>
        </authorList>
    </citation>
    <scope>NUCLEOTIDE SEQUENCE [LARGE SCALE GENOMIC DNA]</scope>
    <source>
        <strain evidence="2 3">TUFC12733</strain>
    </source>
</reference>
<protein>
    <submittedName>
        <fullName evidence="2">Uncharacterized protein</fullName>
    </submittedName>
</protein>
<gene>
    <name evidence="2" type="ORF">CALVIDRAFT_539419</name>
</gene>
<name>A0A167JXM6_CALVF</name>
<dbReference type="Proteomes" id="UP000076738">
    <property type="component" value="Unassembled WGS sequence"/>
</dbReference>
<organism evidence="2 3">
    <name type="scientific">Calocera viscosa (strain TUFC12733)</name>
    <dbReference type="NCBI Taxonomy" id="1330018"/>
    <lineage>
        <taxon>Eukaryota</taxon>
        <taxon>Fungi</taxon>
        <taxon>Dikarya</taxon>
        <taxon>Basidiomycota</taxon>
        <taxon>Agaricomycotina</taxon>
        <taxon>Dacrymycetes</taxon>
        <taxon>Dacrymycetales</taxon>
        <taxon>Dacrymycetaceae</taxon>
        <taxon>Calocera</taxon>
    </lineage>
</organism>
<feature type="region of interest" description="Disordered" evidence="1">
    <location>
        <begin position="1"/>
        <end position="21"/>
    </location>
</feature>
<dbReference type="EMBL" id="KV417297">
    <property type="protein sequence ID" value="KZO94047.1"/>
    <property type="molecule type" value="Genomic_DNA"/>
</dbReference>
<feature type="compositionally biased region" description="Low complexity" evidence="1">
    <location>
        <begin position="1"/>
        <end position="14"/>
    </location>
</feature>
<dbReference type="OrthoDB" id="10333021at2759"/>
<sequence length="529" mass="58648">MASSDSDSDSSTSTMPLPSPISRLPPELLHKILSLCALPPYTTLDACGDPFDPTSPASKRFMMMPSLVEPDVGEVFRHWHGSASRLLEVSTLWKAVADPLLLQWLVLRTWQQLRPLVRRVQAQLHTGPAGRYVTRLDVALVPLTGDHTSWVDADAWSPYAVSDFLALLRACPRLAQLLCHGFIPVRGSAREDPAEVDHAQLPFIPALPTALRVLQLPAGLRVGEDDLALLAGRCEQLERLAFAGEWDVSAHGPNPSTISGSGPAQHLPRDTLPKLQAMDVIMEDPALGPSVPALTEALAMPALARLRVTTLLDEGASPSTRALFTRALTPLAASLRSLEIRGASHWTDRTLWDHTLLWSVLPLLSSLEDLVLDAFMDAPADATHLPVPSVRRILLRGYFESLYWSVQVYAYEDCMSRLGASVRAMLGPVFPRLQLLRMADLEPWSPMTRKYAGNFRRWASQMEVTERFTHFPTEEYEEISAELQALCLKRGVRVEDRNGEEGDITQLAPVEWCWPQYITDLYRVAGAVI</sequence>
<evidence type="ECO:0000256" key="1">
    <source>
        <dbReference type="SAM" id="MobiDB-lite"/>
    </source>
</evidence>
<accession>A0A167JXM6</accession>
<proteinExistence type="predicted"/>
<dbReference type="AlphaFoldDB" id="A0A167JXM6"/>
<evidence type="ECO:0000313" key="2">
    <source>
        <dbReference type="EMBL" id="KZO94047.1"/>
    </source>
</evidence>
<keyword evidence="3" id="KW-1185">Reference proteome</keyword>